<keyword evidence="4" id="KW-0238">DNA-binding</keyword>
<feature type="region of interest" description="Disordered" evidence="6">
    <location>
        <begin position="454"/>
        <end position="474"/>
    </location>
</feature>
<dbReference type="InterPro" id="IPR036855">
    <property type="entry name" value="Znf_CCCH_sf"/>
</dbReference>
<dbReference type="Gene3D" id="4.10.1000.10">
    <property type="entry name" value="Zinc finger, CCCH-type"/>
    <property type="match status" value="2"/>
</dbReference>
<feature type="compositionally biased region" description="Low complexity" evidence="6">
    <location>
        <begin position="276"/>
        <end position="285"/>
    </location>
</feature>
<dbReference type="EMBL" id="GDJX01019614">
    <property type="protein sequence ID" value="JAT48322.1"/>
    <property type="molecule type" value="Transcribed_RNA"/>
</dbReference>
<feature type="compositionally biased region" description="Low complexity" evidence="6">
    <location>
        <begin position="455"/>
        <end position="474"/>
    </location>
</feature>
<feature type="domain" description="C3H1-type" evidence="7">
    <location>
        <begin position="340"/>
        <end position="368"/>
    </location>
</feature>
<protein>
    <submittedName>
        <fullName evidence="8">Zinc finger CCCH domain-containing protein 6</fullName>
    </submittedName>
</protein>
<evidence type="ECO:0000313" key="8">
    <source>
        <dbReference type="EMBL" id="JAT48322.1"/>
    </source>
</evidence>
<evidence type="ECO:0000256" key="5">
    <source>
        <dbReference type="PROSITE-ProRule" id="PRU00723"/>
    </source>
</evidence>
<organism evidence="8">
    <name type="scientific">Anthurium amnicola</name>
    <dbReference type="NCBI Taxonomy" id="1678845"/>
    <lineage>
        <taxon>Eukaryota</taxon>
        <taxon>Viridiplantae</taxon>
        <taxon>Streptophyta</taxon>
        <taxon>Embryophyta</taxon>
        <taxon>Tracheophyta</taxon>
        <taxon>Spermatophyta</taxon>
        <taxon>Magnoliopsida</taxon>
        <taxon>Liliopsida</taxon>
        <taxon>Araceae</taxon>
        <taxon>Pothoideae</taxon>
        <taxon>Potheae</taxon>
        <taxon>Anthurium</taxon>
    </lineage>
</organism>
<accession>A0A1D1Y113</accession>
<evidence type="ECO:0000256" key="4">
    <source>
        <dbReference type="ARBA" id="ARBA00023125"/>
    </source>
</evidence>
<dbReference type="PANTHER" id="PTHR12506">
    <property type="entry name" value="PROTEIN PHOSPHATASE RELATED"/>
    <property type="match status" value="1"/>
</dbReference>
<reference evidence="8" key="1">
    <citation type="submission" date="2015-07" db="EMBL/GenBank/DDBJ databases">
        <title>Transcriptome Assembly of Anthurium amnicola.</title>
        <authorList>
            <person name="Suzuki J."/>
        </authorList>
    </citation>
    <scope>NUCLEOTIDE SEQUENCE</scope>
</reference>
<dbReference type="GO" id="GO:0003677">
    <property type="term" value="F:DNA binding"/>
    <property type="evidence" value="ECO:0007669"/>
    <property type="project" value="UniProtKB-KW"/>
</dbReference>
<sequence>MEQAYGRGSAVEGGTRPDTDTGLEAPLWHLALGGGSGSRGEPVYPERPGERDCDYYMRTGSCGYGDRCRYNHPRNRAGVAAAVWSGGEYPERVGQPVCQFFLKTGTCKFGATCKYHHPRQGGSVRPVQLNSYGYPLRLGEKDCAYYMKTGHCKFGATCKFHHPQPAGTSVPAPAPFFPAVQSPPVHSPSQFPAVASWQVSRPPQLMPGSYVQGAYGPVILSPGVVPVSGWSPYPSPVNPVMSPGSQPAFQAGSLYGLSHQLPPSAPAYPGPYQPISSSARPSSSSQREHRFPDRPGQPECQYYMRTGDCRFGSTCKYHHPTDRSMPKANYSLNQLGLPLRPGAPRCSFYMQYGECKFGSLCKFDHPMGTLGYSPSASSLADMPVAPFPIGLSVAALAPSSSSTDLRHEYLAGTSSRDSFASRMPSSGNTSSSSIGSIFSKGGTVSHSFVQAPVQSSTLRSSSSISHSGEVTSSG</sequence>
<feature type="domain" description="C3H1-type" evidence="7">
    <location>
        <begin position="92"/>
        <end position="120"/>
    </location>
</feature>
<dbReference type="InterPro" id="IPR000571">
    <property type="entry name" value="Znf_CCCH"/>
</dbReference>
<keyword evidence="2 5" id="KW-0863">Zinc-finger</keyword>
<name>A0A1D1Y113_9ARAE</name>
<evidence type="ECO:0000256" key="1">
    <source>
        <dbReference type="ARBA" id="ARBA00022723"/>
    </source>
</evidence>
<dbReference type="PROSITE" id="PS50103">
    <property type="entry name" value="ZF_C3H1"/>
    <property type="match status" value="5"/>
</dbReference>
<keyword evidence="3 5" id="KW-0862">Zinc</keyword>
<gene>
    <name evidence="8" type="primary">Os01g0258700_0</name>
    <name evidence="8" type="ORF">g.58096</name>
</gene>
<feature type="region of interest" description="Disordered" evidence="6">
    <location>
        <begin position="1"/>
        <end position="22"/>
    </location>
</feature>
<dbReference type="SMART" id="SM00356">
    <property type="entry name" value="ZnF_C3H1"/>
    <property type="match status" value="5"/>
</dbReference>
<feature type="domain" description="C3H1-type" evidence="7">
    <location>
        <begin position="294"/>
        <end position="322"/>
    </location>
</feature>
<dbReference type="SUPFAM" id="SSF90229">
    <property type="entry name" value="CCCH zinc finger"/>
    <property type="match status" value="5"/>
</dbReference>
<feature type="domain" description="C3H1-type" evidence="7">
    <location>
        <begin position="137"/>
        <end position="165"/>
    </location>
</feature>
<feature type="zinc finger region" description="C3H1-type" evidence="5">
    <location>
        <begin position="92"/>
        <end position="120"/>
    </location>
</feature>
<dbReference type="GO" id="GO:0008270">
    <property type="term" value="F:zinc ion binding"/>
    <property type="evidence" value="ECO:0007669"/>
    <property type="project" value="UniProtKB-KW"/>
</dbReference>
<feature type="zinc finger region" description="C3H1-type" evidence="5">
    <location>
        <begin position="294"/>
        <end position="322"/>
    </location>
</feature>
<feature type="region of interest" description="Disordered" evidence="6">
    <location>
        <begin position="266"/>
        <end position="299"/>
    </location>
</feature>
<proteinExistence type="predicted"/>
<feature type="domain" description="C3H1-type" evidence="7">
    <location>
        <begin position="47"/>
        <end position="75"/>
    </location>
</feature>
<dbReference type="Gene3D" id="2.30.30.1190">
    <property type="match status" value="1"/>
</dbReference>
<feature type="zinc finger region" description="C3H1-type" evidence="5">
    <location>
        <begin position="137"/>
        <end position="165"/>
    </location>
</feature>
<evidence type="ECO:0000259" key="7">
    <source>
        <dbReference type="PROSITE" id="PS50103"/>
    </source>
</evidence>
<evidence type="ECO:0000256" key="6">
    <source>
        <dbReference type="SAM" id="MobiDB-lite"/>
    </source>
</evidence>
<dbReference type="InterPro" id="IPR050974">
    <property type="entry name" value="Plant_ZF_CCCH"/>
</dbReference>
<evidence type="ECO:0000256" key="3">
    <source>
        <dbReference type="ARBA" id="ARBA00022833"/>
    </source>
</evidence>
<feature type="zinc finger region" description="C3H1-type" evidence="5">
    <location>
        <begin position="47"/>
        <end position="75"/>
    </location>
</feature>
<dbReference type="GO" id="GO:0003729">
    <property type="term" value="F:mRNA binding"/>
    <property type="evidence" value="ECO:0007669"/>
    <property type="project" value="UniProtKB-ARBA"/>
</dbReference>
<evidence type="ECO:0000256" key="2">
    <source>
        <dbReference type="ARBA" id="ARBA00022771"/>
    </source>
</evidence>
<dbReference type="Pfam" id="PF00642">
    <property type="entry name" value="zf-CCCH"/>
    <property type="match status" value="5"/>
</dbReference>
<feature type="zinc finger region" description="C3H1-type" evidence="5">
    <location>
        <begin position="340"/>
        <end position="368"/>
    </location>
</feature>
<keyword evidence="1 5" id="KW-0479">Metal-binding</keyword>
<dbReference type="PANTHER" id="PTHR12506:SF41">
    <property type="entry name" value="ZINC FINGER CCCH DOMAIN-CONTAINING PROTEIN 58"/>
    <property type="match status" value="1"/>
</dbReference>
<dbReference type="AlphaFoldDB" id="A0A1D1Y113"/>